<reference evidence="2 3" key="1">
    <citation type="journal article" date="2019" name="Int. J. Syst. Evol. Microbiol.">
        <title>The Global Catalogue of Microorganisms (GCM) 10K type strain sequencing project: providing services to taxonomists for standard genome sequencing and annotation.</title>
        <authorList>
            <consortium name="The Broad Institute Genomics Platform"/>
            <consortium name="The Broad Institute Genome Sequencing Center for Infectious Disease"/>
            <person name="Wu L."/>
            <person name="Ma J."/>
        </authorList>
    </citation>
    <scope>NUCLEOTIDE SEQUENCE [LARGE SCALE GENOMIC DNA]</scope>
    <source>
        <strain evidence="2 3">JCM 13378</strain>
    </source>
</reference>
<name>A0ABN0WQS2_9ALTE</name>
<evidence type="ECO:0008006" key="4">
    <source>
        <dbReference type="Google" id="ProtNLM"/>
    </source>
</evidence>
<sequence>MERKSNSKALALVCFLLSGTPAKADSFRCNQKLVMEGDTTLEVKQKCGGPDEEETVGYVKIDDAYINVVRYMYDPGEGRFLKILEFHNGVLNKIITGPRS</sequence>
<accession>A0ABN0WQS2</accession>
<evidence type="ECO:0000313" key="3">
    <source>
        <dbReference type="Proteomes" id="UP001501757"/>
    </source>
</evidence>
<gene>
    <name evidence="2" type="ORF">GCM10009092_06000</name>
</gene>
<keyword evidence="1" id="KW-0732">Signal</keyword>
<dbReference type="EMBL" id="BAAAEI010000006">
    <property type="protein sequence ID" value="GAA0344364.1"/>
    <property type="molecule type" value="Genomic_DNA"/>
</dbReference>
<organism evidence="2 3">
    <name type="scientific">Bowmanella denitrificans</name>
    <dbReference type="NCBI Taxonomy" id="366582"/>
    <lineage>
        <taxon>Bacteria</taxon>
        <taxon>Pseudomonadati</taxon>
        <taxon>Pseudomonadota</taxon>
        <taxon>Gammaproteobacteria</taxon>
        <taxon>Alteromonadales</taxon>
        <taxon>Alteromonadaceae</taxon>
        <taxon>Bowmanella</taxon>
    </lineage>
</organism>
<dbReference type="InterPro" id="IPR021268">
    <property type="entry name" value="DUF2845"/>
</dbReference>
<protein>
    <recommendedName>
        <fullName evidence="4">DUF2845 domain-containing protein</fullName>
    </recommendedName>
</protein>
<evidence type="ECO:0000256" key="1">
    <source>
        <dbReference type="SAM" id="SignalP"/>
    </source>
</evidence>
<proteinExistence type="predicted"/>
<feature type="chain" id="PRO_5046726833" description="DUF2845 domain-containing protein" evidence="1">
    <location>
        <begin position="25"/>
        <end position="100"/>
    </location>
</feature>
<comment type="caution">
    <text evidence="2">The sequence shown here is derived from an EMBL/GenBank/DDBJ whole genome shotgun (WGS) entry which is preliminary data.</text>
</comment>
<keyword evidence="3" id="KW-1185">Reference proteome</keyword>
<dbReference type="Pfam" id="PF11006">
    <property type="entry name" value="DUF2845"/>
    <property type="match status" value="1"/>
</dbReference>
<evidence type="ECO:0000313" key="2">
    <source>
        <dbReference type="EMBL" id="GAA0344364.1"/>
    </source>
</evidence>
<dbReference type="Proteomes" id="UP001501757">
    <property type="component" value="Unassembled WGS sequence"/>
</dbReference>
<feature type="signal peptide" evidence="1">
    <location>
        <begin position="1"/>
        <end position="24"/>
    </location>
</feature>
<dbReference type="RefSeq" id="WP_102795272.1">
    <property type="nucleotide sequence ID" value="NZ_BAAAEI010000006.1"/>
</dbReference>